<organism evidence="1 3">
    <name type="scientific">Nostoc flagelliforme CCNUN1</name>
    <dbReference type="NCBI Taxonomy" id="2038116"/>
    <lineage>
        <taxon>Bacteria</taxon>
        <taxon>Bacillati</taxon>
        <taxon>Cyanobacteriota</taxon>
        <taxon>Cyanophyceae</taxon>
        <taxon>Nostocales</taxon>
        <taxon>Nostocaceae</taxon>
        <taxon>Nostoc</taxon>
    </lineage>
</organism>
<protein>
    <submittedName>
        <fullName evidence="1">Uncharacterized protein</fullName>
    </submittedName>
</protein>
<name>A0A2K8TAK1_9NOSO</name>
<dbReference type="RefSeq" id="WP_263984341.1">
    <property type="nucleotide sequence ID" value="NZ_CAWNNC010000009.1"/>
</dbReference>
<dbReference type="KEGG" id="nfl:COO91_10323"/>
<dbReference type="EMBL" id="CP024793">
    <property type="protein sequence ID" value="AUB44105.1"/>
    <property type="molecule type" value="Genomic_DNA"/>
</dbReference>
<reference evidence="1 3" key="1">
    <citation type="submission" date="2017-11" db="EMBL/GenBank/DDBJ databases">
        <title>Complete genome of a free-living desiccation-tolerant cyanobacterium and its photosynthetic adaptation to extreme terrestrial habitat.</title>
        <authorList>
            <person name="Shang J."/>
        </authorList>
    </citation>
    <scope>NUCLEOTIDE SEQUENCE [LARGE SCALE GENOMIC DNA]</scope>
    <source>
        <strain evidence="1 3">CCNUN1</strain>
        <plasmid evidence="1">pNFSY08</plasmid>
        <plasmid evidence="3">pnfsy08</plasmid>
    </source>
</reference>
<evidence type="ECO:0000313" key="1">
    <source>
        <dbReference type="EMBL" id="AUB44105.1"/>
    </source>
</evidence>
<evidence type="ECO:0000313" key="3">
    <source>
        <dbReference type="Proteomes" id="UP000232003"/>
    </source>
</evidence>
<sequence>MESYCQIAIVPAAIRLHNQFQLGFCLSAIVVVGRHWNLPTNGR</sequence>
<geneLocation type="plasmid" evidence="1">
    <name>pNFSY08</name>
</geneLocation>
<proteinExistence type="predicted"/>
<gene>
    <name evidence="1" type="ORF">COO91_10323</name>
    <name evidence="2" type="ORF">COO91_11261</name>
</gene>
<dbReference type="EMBL" id="CP024793">
    <property type="protein sequence ID" value="AUB45004.1"/>
    <property type="molecule type" value="Genomic_DNA"/>
</dbReference>
<keyword evidence="1" id="KW-0614">Plasmid</keyword>
<geneLocation type="plasmid" evidence="3">
    <name>pnfsy08</name>
</geneLocation>
<dbReference type="Proteomes" id="UP000232003">
    <property type="component" value="Plasmid pNFSY08"/>
</dbReference>
<dbReference type="KEGG" id="nfl:COO91_11261"/>
<accession>A0A2K8TAK1</accession>
<evidence type="ECO:0000313" key="2">
    <source>
        <dbReference type="EMBL" id="AUB45004.1"/>
    </source>
</evidence>
<dbReference type="AlphaFoldDB" id="A0A2K8TAK1"/>
<keyword evidence="3" id="KW-1185">Reference proteome</keyword>